<evidence type="ECO:0008006" key="10">
    <source>
        <dbReference type="Google" id="ProtNLM"/>
    </source>
</evidence>
<sequence length="934" mass="104971">MIELGGLVHKIDGFALSCNACLDLYLGRQDDDGMELPTFRGLSVFCAPPSPSHSRFSSPATSIEQLAPPAPTSCPPSLSPAIPRASAGIKSGVNTSPFQRDFHSALAMRKKRNNEKQKVILPPDLPPEVTEEEIEVSDEDLEFVKENQDYAVSVSRLDTKSITKHVTRVANVEEDALEVLYEKRLRKKPVENQEEENKLQVDRVDALPVKTLDGKLYYRTSKLSDAPENGGNEEATEEDQVDNGVMKLNKAERRAKQKKSKKIAKKQEDVTQAEEVQPTPQAAVLAEVAEDLTAEKTFESKKQKLAELGIALLADPNSNIKSLKEMLQIAKDNDQAIVKLGLLSLLAVFKDIIPGYRIRLPTEKELEIKVSKDVKKMRYYESTLLTIYKGYLQKLMSLEKLPSFQHVVIRCICVLLDAVPHFNFRETLLGIVVKNISSPDDVVRKLCCGAIKSLFINEGKHGGEATVEAVRLIADHVKYHDCQLHPDSIQSFLHLTFDEDLRKAEKQDEHSKVMNKKHRKIKNCEESSHLQGNDGRQSMRTKFTEEVAADYRAASLAPDVMKQREMQSDTLSAVFETYFRILRHTMQSLTARPEASSAPSTISPSGSHPLLFPCLNGLGKFSHLIDLDFMGDLMNYLKRLASGGDESSEKQSQCLTVSERLQCCIVAFKVMRKNLDALNVDLQDFFVQLYNILLEYRPGRDESGLLAEALKIMLCDDRQHDMQKAAAFIKRLATFSLCFGSAESLAALVTVRHLLQKNVKCRNLLENDAGGGSVSGSIAKYQPYASDPNLSGALASVLWELNLLWKHYHPAVSTMAASISSMNSAQNQVYISTVSPQQAFKDLSLEQESFNPQFNARKVYKRKRATESSQSTLDTYGTIDENEVKEKLSTRFFLLRDIKDNERLRAELDRTTLSLQLYEEYKRQKRKTKKSRNV</sequence>
<dbReference type="PANTHER" id="PTHR14428">
    <property type="entry name" value="NUCLEOLAR COMPLEX PROTEIN 3"/>
    <property type="match status" value="1"/>
</dbReference>
<evidence type="ECO:0000256" key="5">
    <source>
        <dbReference type="SAM" id="MobiDB-lite"/>
    </source>
</evidence>
<keyword evidence="3" id="KW-0175">Coiled coil</keyword>
<evidence type="ECO:0000259" key="7">
    <source>
        <dbReference type="Pfam" id="PF07540"/>
    </source>
</evidence>
<dbReference type="InterPro" id="IPR011501">
    <property type="entry name" value="Noc3_N"/>
</dbReference>
<dbReference type="Proteomes" id="UP001642487">
    <property type="component" value="Chromosome 1"/>
</dbReference>
<dbReference type="Pfam" id="PF03914">
    <property type="entry name" value="CBF"/>
    <property type="match status" value="1"/>
</dbReference>
<name>A0ABP0XPB1_9ROSI</name>
<proteinExistence type="inferred from homology"/>
<accession>A0ABP0XPB1</accession>
<feature type="region of interest" description="Disordered" evidence="5">
    <location>
        <begin position="507"/>
        <end position="537"/>
    </location>
</feature>
<evidence type="ECO:0000256" key="1">
    <source>
        <dbReference type="ARBA" id="ARBA00004604"/>
    </source>
</evidence>
<feature type="compositionally biased region" description="Basic residues" evidence="5">
    <location>
        <begin position="255"/>
        <end position="264"/>
    </location>
</feature>
<dbReference type="InterPro" id="IPR005612">
    <property type="entry name" value="CCAAT-binding_factor"/>
</dbReference>
<feature type="domain" description="CCAAT-binding factor" evidence="6">
    <location>
        <begin position="661"/>
        <end position="816"/>
    </location>
</feature>
<evidence type="ECO:0000313" key="8">
    <source>
        <dbReference type="EMBL" id="CAK9308525.1"/>
    </source>
</evidence>
<protein>
    <recommendedName>
        <fullName evidence="10">Nucleolar complex protein 3 homolog</fullName>
    </recommendedName>
</protein>
<evidence type="ECO:0000256" key="2">
    <source>
        <dbReference type="ARBA" id="ARBA00007797"/>
    </source>
</evidence>
<feature type="region of interest" description="Disordered" evidence="5">
    <location>
        <begin position="222"/>
        <end position="278"/>
    </location>
</feature>
<gene>
    <name evidence="8" type="ORF">CITCOLO1_LOCUS34</name>
</gene>
<comment type="similarity">
    <text evidence="2">Belongs to the CBF/MAK21 family.</text>
</comment>
<evidence type="ECO:0000259" key="6">
    <source>
        <dbReference type="Pfam" id="PF03914"/>
    </source>
</evidence>
<dbReference type="PANTHER" id="PTHR14428:SF5">
    <property type="entry name" value="NUCLEOLAR COMPLEX PROTEIN 3 HOMOLOG"/>
    <property type="match status" value="1"/>
</dbReference>
<evidence type="ECO:0000313" key="9">
    <source>
        <dbReference type="Proteomes" id="UP001642487"/>
    </source>
</evidence>
<dbReference type="SUPFAM" id="SSF48371">
    <property type="entry name" value="ARM repeat"/>
    <property type="match status" value="1"/>
</dbReference>
<keyword evidence="9" id="KW-1185">Reference proteome</keyword>
<feature type="domain" description="Nucleolar complex-associated protein 3 N-terminal" evidence="7">
    <location>
        <begin position="301"/>
        <end position="391"/>
    </location>
</feature>
<evidence type="ECO:0000256" key="3">
    <source>
        <dbReference type="ARBA" id="ARBA00023054"/>
    </source>
</evidence>
<dbReference type="EMBL" id="OZ021735">
    <property type="protein sequence ID" value="CAK9308525.1"/>
    <property type="molecule type" value="Genomic_DNA"/>
</dbReference>
<dbReference type="Pfam" id="PF07540">
    <property type="entry name" value="NOC3p"/>
    <property type="match status" value="1"/>
</dbReference>
<keyword evidence="4" id="KW-0539">Nucleus</keyword>
<comment type="subcellular location">
    <subcellularLocation>
        <location evidence="1">Nucleus</location>
        <location evidence="1">Nucleolus</location>
    </subcellularLocation>
</comment>
<evidence type="ECO:0000256" key="4">
    <source>
        <dbReference type="ARBA" id="ARBA00023242"/>
    </source>
</evidence>
<dbReference type="InterPro" id="IPR016903">
    <property type="entry name" value="Nucleolar_cplx-assoc_3"/>
</dbReference>
<reference evidence="8 9" key="1">
    <citation type="submission" date="2024-03" db="EMBL/GenBank/DDBJ databases">
        <authorList>
            <person name="Gkanogiannis A."/>
            <person name="Becerra Lopez-Lavalle L."/>
        </authorList>
    </citation>
    <scope>NUCLEOTIDE SEQUENCE [LARGE SCALE GENOMIC DNA]</scope>
</reference>
<organism evidence="8 9">
    <name type="scientific">Citrullus colocynthis</name>
    <name type="common">colocynth</name>
    <dbReference type="NCBI Taxonomy" id="252529"/>
    <lineage>
        <taxon>Eukaryota</taxon>
        <taxon>Viridiplantae</taxon>
        <taxon>Streptophyta</taxon>
        <taxon>Embryophyta</taxon>
        <taxon>Tracheophyta</taxon>
        <taxon>Spermatophyta</taxon>
        <taxon>Magnoliopsida</taxon>
        <taxon>eudicotyledons</taxon>
        <taxon>Gunneridae</taxon>
        <taxon>Pentapetalae</taxon>
        <taxon>rosids</taxon>
        <taxon>fabids</taxon>
        <taxon>Cucurbitales</taxon>
        <taxon>Cucurbitaceae</taxon>
        <taxon>Benincaseae</taxon>
        <taxon>Citrullus</taxon>
    </lineage>
</organism>
<dbReference type="InterPro" id="IPR016024">
    <property type="entry name" value="ARM-type_fold"/>
</dbReference>